<evidence type="ECO:0000313" key="2">
    <source>
        <dbReference type="Proteomes" id="UP000054498"/>
    </source>
</evidence>
<proteinExistence type="predicted"/>
<name>A0A0D2MWT6_9CHLO</name>
<dbReference type="AlphaFoldDB" id="A0A0D2MWT6"/>
<dbReference type="EMBL" id="KK100306">
    <property type="protein sequence ID" value="KIZ07000.1"/>
    <property type="molecule type" value="Genomic_DNA"/>
</dbReference>
<protein>
    <submittedName>
        <fullName evidence="1">Uncharacterized protein</fullName>
    </submittedName>
</protein>
<organism evidence="1 2">
    <name type="scientific">Monoraphidium neglectum</name>
    <dbReference type="NCBI Taxonomy" id="145388"/>
    <lineage>
        <taxon>Eukaryota</taxon>
        <taxon>Viridiplantae</taxon>
        <taxon>Chlorophyta</taxon>
        <taxon>core chlorophytes</taxon>
        <taxon>Chlorophyceae</taxon>
        <taxon>CS clade</taxon>
        <taxon>Sphaeropleales</taxon>
        <taxon>Selenastraceae</taxon>
        <taxon>Monoraphidium</taxon>
    </lineage>
</organism>
<evidence type="ECO:0000313" key="1">
    <source>
        <dbReference type="EMBL" id="KIZ07000.1"/>
    </source>
</evidence>
<dbReference type="KEGG" id="mng:MNEG_0945"/>
<dbReference type="GeneID" id="25727063"/>
<accession>A0A0D2MWT6</accession>
<dbReference type="RefSeq" id="XP_013906019.1">
    <property type="nucleotide sequence ID" value="XM_014050565.1"/>
</dbReference>
<reference evidence="1 2" key="1">
    <citation type="journal article" date="2013" name="BMC Genomics">
        <title>Reconstruction of the lipid metabolism for the microalga Monoraphidium neglectum from its genome sequence reveals characteristics suitable for biofuel production.</title>
        <authorList>
            <person name="Bogen C."/>
            <person name="Al-Dilaimi A."/>
            <person name="Albersmeier A."/>
            <person name="Wichmann J."/>
            <person name="Grundmann M."/>
            <person name="Rupp O."/>
            <person name="Lauersen K.J."/>
            <person name="Blifernez-Klassen O."/>
            <person name="Kalinowski J."/>
            <person name="Goesmann A."/>
            <person name="Mussgnug J.H."/>
            <person name="Kruse O."/>
        </authorList>
    </citation>
    <scope>NUCLEOTIDE SEQUENCE [LARGE SCALE GENOMIC DNA]</scope>
    <source>
        <strain evidence="1 2">SAG 48.87</strain>
    </source>
</reference>
<keyword evidence="2" id="KW-1185">Reference proteome</keyword>
<dbReference type="Proteomes" id="UP000054498">
    <property type="component" value="Unassembled WGS sequence"/>
</dbReference>
<gene>
    <name evidence="1" type="ORF">MNEG_0945</name>
</gene>
<sequence length="72" mass="8147">MAVAPVLGALFGFGVTVFKNSLSYLPWYRKPWEHVISGTAGAYAFTWVAAKEDEMVKQLEEYYERAAAKQEK</sequence>
<dbReference type="OrthoDB" id="523796at2759"/>